<evidence type="ECO:0000256" key="6">
    <source>
        <dbReference type="ARBA" id="ARBA00022960"/>
    </source>
</evidence>
<comment type="pathway">
    <text evidence="2">Cell wall biogenesis; peptidoglycan biosynthesis.</text>
</comment>
<comment type="catalytic activity">
    <reaction evidence="16">
        <text>phosphoenolpyruvate + UDP-N-acetyl-alpha-D-glucosamine = UDP-N-acetyl-3-O-(1-carboxyvinyl)-alpha-D-glucosamine + phosphate</text>
        <dbReference type="Rhea" id="RHEA:18681"/>
        <dbReference type="ChEBI" id="CHEBI:43474"/>
        <dbReference type="ChEBI" id="CHEBI:57705"/>
        <dbReference type="ChEBI" id="CHEBI:58702"/>
        <dbReference type="ChEBI" id="CHEBI:68483"/>
        <dbReference type="EC" id="2.5.1.7"/>
    </reaction>
</comment>
<dbReference type="Proteomes" id="UP000011760">
    <property type="component" value="Chromosome"/>
</dbReference>
<evidence type="ECO:0000256" key="4">
    <source>
        <dbReference type="ARBA" id="ARBA00022618"/>
    </source>
</evidence>
<dbReference type="InterPro" id="IPR013792">
    <property type="entry name" value="RNA3'P_cycl/enolpyr_Trfase_a/b"/>
</dbReference>
<dbReference type="InterPro" id="IPR005750">
    <property type="entry name" value="UDP_GlcNAc_COvinyl_MurA"/>
</dbReference>
<dbReference type="RefSeq" id="WP_015650225.1">
    <property type="nucleotide sequence ID" value="NC_020506.1"/>
</dbReference>
<evidence type="ECO:0000256" key="15">
    <source>
        <dbReference type="ARBA" id="ARBA00042842"/>
    </source>
</evidence>
<feature type="domain" description="Enolpyruvate transferase" evidence="17">
    <location>
        <begin position="7"/>
        <end position="421"/>
    </location>
</feature>
<keyword evidence="9" id="KW-0961">Cell wall biogenesis/degradation</keyword>
<dbReference type="KEGG" id="ccn:H924_01585"/>
<dbReference type="STRING" id="1121353.H924_01585"/>
<dbReference type="InterPro" id="IPR036968">
    <property type="entry name" value="Enolpyruvate_Tfrase_sf"/>
</dbReference>
<evidence type="ECO:0000256" key="12">
    <source>
        <dbReference type="ARBA" id="ARBA00039108"/>
    </source>
</evidence>
<dbReference type="InterPro" id="IPR050068">
    <property type="entry name" value="MurA_subfamily"/>
</dbReference>
<keyword evidence="4" id="KW-0132">Cell division</keyword>
<dbReference type="GO" id="GO:0008360">
    <property type="term" value="P:regulation of cell shape"/>
    <property type="evidence" value="ECO:0007669"/>
    <property type="project" value="UniProtKB-KW"/>
</dbReference>
<protein>
    <recommendedName>
        <fullName evidence="13">UDP-N-acetylglucosamine 1-carboxyvinyltransferase</fullName>
        <ecNumber evidence="12">2.5.1.7</ecNumber>
    </recommendedName>
    <alternativeName>
        <fullName evidence="14">Enoylpyruvate transferase</fullName>
    </alternativeName>
    <alternativeName>
        <fullName evidence="15">UDP-N-acetylglucosamine enolpyruvyl transferase</fullName>
    </alternativeName>
</protein>
<dbReference type="GO" id="GO:0009252">
    <property type="term" value="P:peptidoglycan biosynthetic process"/>
    <property type="evidence" value="ECO:0007669"/>
    <property type="project" value="UniProtKB-KW"/>
</dbReference>
<dbReference type="GO" id="GO:0005737">
    <property type="term" value="C:cytoplasm"/>
    <property type="evidence" value="ECO:0007669"/>
    <property type="project" value="UniProtKB-SubCell"/>
</dbReference>
<evidence type="ECO:0000256" key="1">
    <source>
        <dbReference type="ARBA" id="ARBA00004496"/>
    </source>
</evidence>
<evidence type="ECO:0000259" key="17">
    <source>
        <dbReference type="Pfam" id="PF00275"/>
    </source>
</evidence>
<evidence type="ECO:0000313" key="18">
    <source>
        <dbReference type="EMBL" id="AGG65771.1"/>
    </source>
</evidence>
<comment type="subcellular location">
    <subcellularLocation>
        <location evidence="1">Cytoplasm</location>
    </subcellularLocation>
</comment>
<comment type="function">
    <text evidence="10">Cell wall formation. Adds enolpyruvyl to UDP-N-acetylglucosamine.</text>
</comment>
<dbReference type="EC" id="2.5.1.7" evidence="12"/>
<evidence type="ECO:0000256" key="16">
    <source>
        <dbReference type="ARBA" id="ARBA00047527"/>
    </source>
</evidence>
<dbReference type="PANTHER" id="PTHR43783:SF1">
    <property type="entry name" value="UDP-N-ACETYLGLUCOSAMINE 1-CARBOXYVINYLTRANSFERASE"/>
    <property type="match status" value="1"/>
</dbReference>
<keyword evidence="5 18" id="KW-0808">Transferase</keyword>
<dbReference type="Gene3D" id="3.65.10.10">
    <property type="entry name" value="Enolpyruvate transferase domain"/>
    <property type="match status" value="2"/>
</dbReference>
<accession>M1TN60</accession>
<keyword evidence="6" id="KW-0133">Cell shape</keyword>
<evidence type="ECO:0000256" key="13">
    <source>
        <dbReference type="ARBA" id="ARBA00039754"/>
    </source>
</evidence>
<name>M1TN60_9CORY</name>
<dbReference type="PANTHER" id="PTHR43783">
    <property type="entry name" value="UDP-N-ACETYLGLUCOSAMINE 1-CARBOXYVINYLTRANSFERASE"/>
    <property type="match status" value="1"/>
</dbReference>
<dbReference type="NCBIfam" id="NF006873">
    <property type="entry name" value="PRK09369.1"/>
    <property type="match status" value="1"/>
</dbReference>
<dbReference type="GO" id="GO:0008760">
    <property type="term" value="F:UDP-N-acetylglucosamine 1-carboxyvinyltransferase activity"/>
    <property type="evidence" value="ECO:0007669"/>
    <property type="project" value="UniProtKB-EC"/>
</dbReference>
<dbReference type="CDD" id="cd01555">
    <property type="entry name" value="UdpNAET"/>
    <property type="match status" value="1"/>
</dbReference>
<evidence type="ECO:0000313" key="19">
    <source>
        <dbReference type="Proteomes" id="UP000011760"/>
    </source>
</evidence>
<keyword evidence="8" id="KW-0131">Cell cycle</keyword>
<proteinExistence type="inferred from homology"/>
<dbReference type="AlphaFoldDB" id="M1TN60"/>
<evidence type="ECO:0000256" key="7">
    <source>
        <dbReference type="ARBA" id="ARBA00022984"/>
    </source>
</evidence>
<dbReference type="PATRIC" id="fig|1121353.3.peg.330"/>
<dbReference type="eggNOG" id="COG0766">
    <property type="taxonomic scope" value="Bacteria"/>
</dbReference>
<keyword evidence="3" id="KW-0963">Cytoplasm</keyword>
<keyword evidence="7" id="KW-0573">Peptidoglycan synthesis</keyword>
<sequence>MFALIEGGQTPRGTVKVSGAKNSATRLLAASLLTDENVYLQNFPTKLVDVNHKVNFIRSLGGNIEVNHNGQSLLINSKDLTPRDMTTDELDLPIRTTYLLAAGQLLRDRVARVPFPGGCAIGGGPAGGRGYDLHIMVWEQLGCKVTEKVDHIEVLAPKGLQGGKIDFPISTVGGTENALICAAIAHGETEIFNAYITPEVQDLIDLLRRMGAEISIFGTSRIHIKGRAGVLNGARMDVMPDRIEALTWIVYGIISGGNLTIENIPFSSMEVPLIHLQKAGVDLFTNSNSVHVTPQCLPSGVVQPFELACGTHPGVISDMQALFVLLGLKSAGISRVYDYRYPERIAFVEELAKLVDGSHLWAKRGEIKISGPVKFKSGVANSTDLRGSMAVVLAALCAEGTSRIENVHMALRGYNNLDEKLRGLGVSIEVHE</sequence>
<organism evidence="18 19">
    <name type="scientific">Corynebacterium callunae DSM 20147</name>
    <dbReference type="NCBI Taxonomy" id="1121353"/>
    <lineage>
        <taxon>Bacteria</taxon>
        <taxon>Bacillati</taxon>
        <taxon>Actinomycetota</taxon>
        <taxon>Actinomycetes</taxon>
        <taxon>Mycobacteriales</taxon>
        <taxon>Corynebacteriaceae</taxon>
        <taxon>Corynebacterium</taxon>
    </lineage>
</organism>
<comment type="similarity">
    <text evidence="11">Belongs to the EPSP synthase family. MurA subfamily.</text>
</comment>
<evidence type="ECO:0000256" key="14">
    <source>
        <dbReference type="ARBA" id="ARBA00042443"/>
    </source>
</evidence>
<dbReference type="GO" id="GO:0051301">
    <property type="term" value="P:cell division"/>
    <property type="evidence" value="ECO:0007669"/>
    <property type="project" value="UniProtKB-KW"/>
</dbReference>
<reference evidence="18 19" key="1">
    <citation type="submission" date="2013-02" db="EMBL/GenBank/DDBJ databases">
        <title>The complete genome sequence of Corynebacterium callunae DSM 20147.</title>
        <authorList>
            <person name="Ruckert C."/>
            <person name="Albersmeier A."/>
            <person name="Kalinowski J."/>
        </authorList>
    </citation>
    <scope>NUCLEOTIDE SEQUENCE [LARGE SCALE GENOMIC DNA]</scope>
    <source>
        <strain evidence="18 19">DSM 20147</strain>
    </source>
</reference>
<dbReference type="GO" id="GO:0071555">
    <property type="term" value="P:cell wall organization"/>
    <property type="evidence" value="ECO:0007669"/>
    <property type="project" value="UniProtKB-KW"/>
</dbReference>
<dbReference type="InterPro" id="IPR001986">
    <property type="entry name" value="Enolpyruvate_Tfrase_dom"/>
</dbReference>
<dbReference type="SUPFAM" id="SSF55205">
    <property type="entry name" value="EPT/RTPC-like"/>
    <property type="match status" value="1"/>
</dbReference>
<dbReference type="Pfam" id="PF00275">
    <property type="entry name" value="EPSP_synthase"/>
    <property type="match status" value="1"/>
</dbReference>
<evidence type="ECO:0000256" key="8">
    <source>
        <dbReference type="ARBA" id="ARBA00023306"/>
    </source>
</evidence>
<evidence type="ECO:0000256" key="9">
    <source>
        <dbReference type="ARBA" id="ARBA00023316"/>
    </source>
</evidence>
<dbReference type="HOGENOM" id="CLU_027387_0_0_11"/>
<dbReference type="GO" id="GO:0019277">
    <property type="term" value="P:UDP-N-acetylgalactosamine biosynthetic process"/>
    <property type="evidence" value="ECO:0007669"/>
    <property type="project" value="InterPro"/>
</dbReference>
<evidence type="ECO:0000256" key="11">
    <source>
        <dbReference type="ARBA" id="ARBA00038367"/>
    </source>
</evidence>
<gene>
    <name evidence="18" type="ORF">H924_01585</name>
</gene>
<evidence type="ECO:0000256" key="5">
    <source>
        <dbReference type="ARBA" id="ARBA00022679"/>
    </source>
</evidence>
<evidence type="ECO:0000256" key="10">
    <source>
        <dbReference type="ARBA" id="ARBA00037534"/>
    </source>
</evidence>
<evidence type="ECO:0000256" key="2">
    <source>
        <dbReference type="ARBA" id="ARBA00004752"/>
    </source>
</evidence>
<dbReference type="OrthoDB" id="9803760at2"/>
<dbReference type="EMBL" id="CP004354">
    <property type="protein sequence ID" value="AGG65771.1"/>
    <property type="molecule type" value="Genomic_DNA"/>
</dbReference>
<evidence type="ECO:0000256" key="3">
    <source>
        <dbReference type="ARBA" id="ARBA00022490"/>
    </source>
</evidence>
<keyword evidence="19" id="KW-1185">Reference proteome</keyword>